<dbReference type="SMART" id="SM00490">
    <property type="entry name" value="HELICc"/>
    <property type="match status" value="1"/>
</dbReference>
<protein>
    <recommendedName>
        <fullName evidence="14">DEAD/DEAH box helicase</fullName>
    </recommendedName>
</protein>
<keyword evidence="3" id="KW-0347">Helicase</keyword>
<feature type="compositionally biased region" description="Basic and acidic residues" evidence="8">
    <location>
        <begin position="24"/>
        <end position="34"/>
    </location>
</feature>
<comment type="caution">
    <text evidence="12">The sequence shown here is derived from an EMBL/GenBank/DDBJ whole genome shotgun (WGS) entry which is preliminary data.</text>
</comment>
<dbReference type="InterPro" id="IPR014001">
    <property type="entry name" value="Helicase_ATP-bd"/>
</dbReference>
<feature type="compositionally biased region" description="Polar residues" evidence="8">
    <location>
        <begin position="681"/>
        <end position="709"/>
    </location>
</feature>
<proteinExistence type="inferred from homology"/>
<dbReference type="InterPro" id="IPR011545">
    <property type="entry name" value="DEAD/DEAH_box_helicase_dom"/>
</dbReference>
<feature type="compositionally biased region" description="Low complexity" evidence="8">
    <location>
        <begin position="556"/>
        <end position="570"/>
    </location>
</feature>
<feature type="compositionally biased region" description="Low complexity" evidence="8">
    <location>
        <begin position="457"/>
        <end position="476"/>
    </location>
</feature>
<evidence type="ECO:0000256" key="3">
    <source>
        <dbReference type="ARBA" id="ARBA00022806"/>
    </source>
</evidence>
<feature type="compositionally biased region" description="Low complexity" evidence="8">
    <location>
        <begin position="432"/>
        <end position="449"/>
    </location>
</feature>
<feature type="domain" description="DEAD-box RNA helicase Q" evidence="11">
    <location>
        <begin position="64"/>
        <end position="92"/>
    </location>
</feature>
<evidence type="ECO:0000256" key="4">
    <source>
        <dbReference type="ARBA" id="ARBA00022840"/>
    </source>
</evidence>
<feature type="domain" description="Helicase C-terminal" evidence="10">
    <location>
        <begin position="276"/>
        <end position="434"/>
    </location>
</feature>
<feature type="compositionally biased region" description="Basic residues" evidence="8">
    <location>
        <begin position="9"/>
        <end position="18"/>
    </location>
</feature>
<feature type="compositionally biased region" description="Low complexity" evidence="8">
    <location>
        <begin position="847"/>
        <end position="873"/>
    </location>
</feature>
<dbReference type="AlphaFoldDB" id="A0A2N1PID2"/>
<evidence type="ECO:0000256" key="1">
    <source>
        <dbReference type="ARBA" id="ARBA00022741"/>
    </source>
</evidence>
<feature type="region of interest" description="Disordered" evidence="8">
    <location>
        <begin position="429"/>
        <end position="617"/>
    </location>
</feature>
<organism evidence="12 13">
    <name type="scientific">Candidatus Wallbacteria bacterium HGW-Wallbacteria-1</name>
    <dbReference type="NCBI Taxonomy" id="2013854"/>
    <lineage>
        <taxon>Bacteria</taxon>
        <taxon>Candidatus Walliibacteriota</taxon>
    </lineage>
</organism>
<dbReference type="PROSITE" id="PS00039">
    <property type="entry name" value="DEAD_ATP_HELICASE"/>
    <property type="match status" value="1"/>
</dbReference>
<reference evidence="12 13" key="1">
    <citation type="journal article" date="2017" name="ISME J.">
        <title>Potential for microbial H2 and metal transformations associated with novel bacteria and archaea in deep terrestrial subsurface sediments.</title>
        <authorList>
            <person name="Hernsdorf A.W."/>
            <person name="Amano Y."/>
            <person name="Miyakawa K."/>
            <person name="Ise K."/>
            <person name="Suzuki Y."/>
            <person name="Anantharaman K."/>
            <person name="Probst A."/>
            <person name="Burstein D."/>
            <person name="Thomas B.C."/>
            <person name="Banfield J.F."/>
        </authorList>
    </citation>
    <scope>NUCLEOTIDE SEQUENCE [LARGE SCALE GENOMIC DNA]</scope>
    <source>
        <strain evidence="12">HGW-Wallbacteria-1</strain>
    </source>
</reference>
<dbReference type="PROSITE" id="PS51195">
    <property type="entry name" value="Q_MOTIF"/>
    <property type="match status" value="1"/>
</dbReference>
<dbReference type="InterPro" id="IPR000629">
    <property type="entry name" value="RNA-helicase_DEAD-box_CS"/>
</dbReference>
<feature type="region of interest" description="Disordered" evidence="8">
    <location>
        <begin position="661"/>
        <end position="936"/>
    </location>
</feature>
<dbReference type="InterPro" id="IPR044742">
    <property type="entry name" value="DEAD/DEAH_RhlB"/>
</dbReference>
<evidence type="ECO:0000259" key="11">
    <source>
        <dbReference type="PROSITE" id="PS51195"/>
    </source>
</evidence>
<dbReference type="InterPro" id="IPR050079">
    <property type="entry name" value="DEAD_box_RNA_helicase"/>
</dbReference>
<dbReference type="SMART" id="SM00487">
    <property type="entry name" value="DEXDc"/>
    <property type="match status" value="1"/>
</dbReference>
<feature type="compositionally biased region" description="Basic and acidic residues" evidence="8">
    <location>
        <begin position="593"/>
        <end position="617"/>
    </location>
</feature>
<dbReference type="EMBL" id="PGXC01000066">
    <property type="protein sequence ID" value="PKK88101.1"/>
    <property type="molecule type" value="Genomic_DNA"/>
</dbReference>
<dbReference type="GO" id="GO:0016787">
    <property type="term" value="F:hydrolase activity"/>
    <property type="evidence" value="ECO:0007669"/>
    <property type="project" value="UniProtKB-KW"/>
</dbReference>
<dbReference type="Gene3D" id="3.40.50.300">
    <property type="entry name" value="P-loop containing nucleotide triphosphate hydrolases"/>
    <property type="match status" value="2"/>
</dbReference>
<keyword evidence="4" id="KW-0067">ATP-binding</keyword>
<feature type="compositionally biased region" description="Basic and acidic residues" evidence="8">
    <location>
        <begin position="479"/>
        <end position="509"/>
    </location>
</feature>
<dbReference type="Pfam" id="PF00270">
    <property type="entry name" value="DEAD"/>
    <property type="match status" value="1"/>
</dbReference>
<dbReference type="PROSITE" id="PS51192">
    <property type="entry name" value="HELICASE_ATP_BIND_1"/>
    <property type="match status" value="1"/>
</dbReference>
<dbReference type="GO" id="GO:0005829">
    <property type="term" value="C:cytosol"/>
    <property type="evidence" value="ECO:0007669"/>
    <property type="project" value="TreeGrafter"/>
</dbReference>
<feature type="compositionally biased region" description="Basic residues" evidence="8">
    <location>
        <begin position="920"/>
        <end position="936"/>
    </location>
</feature>
<keyword evidence="2" id="KW-0378">Hydrolase</keyword>
<dbReference type="PROSITE" id="PS51194">
    <property type="entry name" value="HELICASE_CTER"/>
    <property type="match status" value="1"/>
</dbReference>
<dbReference type="CDD" id="cd18787">
    <property type="entry name" value="SF2_C_DEAD"/>
    <property type="match status" value="1"/>
</dbReference>
<dbReference type="InterPro" id="IPR001650">
    <property type="entry name" value="Helicase_C-like"/>
</dbReference>
<accession>A0A2N1PID2</accession>
<evidence type="ECO:0000256" key="5">
    <source>
        <dbReference type="ARBA" id="ARBA00038437"/>
    </source>
</evidence>
<gene>
    <name evidence="12" type="ORF">CVV64_20230</name>
</gene>
<dbReference type="InterPro" id="IPR027417">
    <property type="entry name" value="P-loop_NTPase"/>
</dbReference>
<dbReference type="GO" id="GO:0003724">
    <property type="term" value="F:RNA helicase activity"/>
    <property type="evidence" value="ECO:0007669"/>
    <property type="project" value="InterPro"/>
</dbReference>
<evidence type="ECO:0008006" key="14">
    <source>
        <dbReference type="Google" id="ProtNLM"/>
    </source>
</evidence>
<dbReference type="PANTHER" id="PTHR47959:SF1">
    <property type="entry name" value="ATP-DEPENDENT RNA HELICASE DBPA"/>
    <property type="match status" value="1"/>
</dbReference>
<evidence type="ECO:0000256" key="8">
    <source>
        <dbReference type="SAM" id="MobiDB-lite"/>
    </source>
</evidence>
<sequence>MDKDERKPGIRKSPRRPARSSATGKDDFNQKADASRNQALPDDSDIDYGNTDSLSSDYEAARKITFQELGIREDIIEVLTSKGYKHPTPIQAKTIPVILQGRDVIGQAETGSGKTAACAIPAIQTLDMSLADVQVLVLTPTRELAIQYLTEITSIGGPLGVLPFVVYGGFDKSIQQVKIRAGVHILVATPGRLIDLVYNGTLELENVKLLIVDEADEMLDMGFLDDVKFIKKCLVHEHQTLLFSATMPPPIKALAGKYLTDPTHIKLNRDQVTPQSLRHCYVEVEEDAKADCLVKLVKDENISQAIIFCNTRQKVTKVHRELRRRLPGVAYLHGGLEQRVRTHTMEMIRMEEIKFVVTTDVMARGIDVKNLSHIIHYDLPKDPEVYIHRSGRTGRQGREGVAVAFITHREKKLFGRMMIRASAEATRIGDNAHSASAGAESDAGSKAGSRGPKESRGSANYAASANARSNQRNSSSGFEKARKPRPADSARPAESRPVESRPAESRPMESTRPTEAARPMEREEANKRPSDNRPATPGNENRVKHVITLRPDVIAAEKAAAEAAARAAEATGQAQQTPENVAQPAGRSVSSPQDERPRAEKPSRSERATAPRNENKVVHVITLRPDVIAAEKAAAEAAQAAKNAETARAAEAAKEVVIAQNKSERAARSSRIAQKVLPKKSGQSGRDAQAAKNLQTVKAVQPVKTTQQEKTAKPERAAQQEKPAQPVKVMQPEKAVQPAKIAQPEKAVQPDKRAQSDRTESPARGRVTQSEKTAVPDKNNRPERGKRPERQVHQSKIVPLTDGPTLAESLAGLERSTRPKTNGLGGKSRGPISRTGRPPKSADSALPTAPAKPTPAKAAPAKPAVTKPTPAKAEPSRPTVDKTVPAKARASKSGATKPSAASDKPGSAGTSEQAVEEKKKPTRGRPRKRPATPKPE</sequence>
<evidence type="ECO:0000256" key="2">
    <source>
        <dbReference type="ARBA" id="ARBA00022801"/>
    </source>
</evidence>
<dbReference type="CDD" id="cd00268">
    <property type="entry name" value="DEADc"/>
    <property type="match status" value="1"/>
</dbReference>
<feature type="compositionally biased region" description="Basic and acidic residues" evidence="8">
    <location>
        <begin position="774"/>
        <end position="792"/>
    </location>
</feature>
<dbReference type="Proteomes" id="UP000233256">
    <property type="component" value="Unassembled WGS sequence"/>
</dbReference>
<evidence type="ECO:0000313" key="13">
    <source>
        <dbReference type="Proteomes" id="UP000233256"/>
    </source>
</evidence>
<dbReference type="InterPro" id="IPR014014">
    <property type="entry name" value="RNA_helicase_DEAD_Q_motif"/>
</dbReference>
<feature type="compositionally biased region" description="Basic and acidic residues" evidence="8">
    <location>
        <begin position="518"/>
        <end position="531"/>
    </location>
</feature>
<feature type="coiled-coil region" evidence="7">
    <location>
        <begin position="627"/>
        <end position="655"/>
    </location>
</feature>
<keyword evidence="7" id="KW-0175">Coiled coil</keyword>
<evidence type="ECO:0000259" key="9">
    <source>
        <dbReference type="PROSITE" id="PS51192"/>
    </source>
</evidence>
<feature type="region of interest" description="Disordered" evidence="8">
    <location>
        <begin position="1"/>
        <end position="52"/>
    </location>
</feature>
<feature type="compositionally biased region" description="Basic and acidic residues" evidence="8">
    <location>
        <begin position="748"/>
        <end position="763"/>
    </location>
</feature>
<evidence type="ECO:0000313" key="12">
    <source>
        <dbReference type="EMBL" id="PKK88101.1"/>
    </source>
</evidence>
<evidence type="ECO:0000256" key="6">
    <source>
        <dbReference type="PROSITE-ProRule" id="PRU00552"/>
    </source>
</evidence>
<dbReference type="Pfam" id="PF00271">
    <property type="entry name" value="Helicase_C"/>
    <property type="match status" value="1"/>
</dbReference>
<name>A0A2N1PID2_9BACT</name>
<keyword evidence="1" id="KW-0547">Nucleotide-binding</keyword>
<evidence type="ECO:0000256" key="7">
    <source>
        <dbReference type="SAM" id="Coils"/>
    </source>
</evidence>
<feature type="compositionally biased region" description="Basic and acidic residues" evidence="8">
    <location>
        <begin position="710"/>
        <end position="719"/>
    </location>
</feature>
<evidence type="ECO:0000259" key="10">
    <source>
        <dbReference type="PROSITE" id="PS51194"/>
    </source>
</evidence>
<feature type="short sequence motif" description="Q motif" evidence="6">
    <location>
        <begin position="64"/>
        <end position="92"/>
    </location>
</feature>
<dbReference type="GO" id="GO:0003676">
    <property type="term" value="F:nucleic acid binding"/>
    <property type="evidence" value="ECO:0007669"/>
    <property type="project" value="InterPro"/>
</dbReference>
<dbReference type="SUPFAM" id="SSF52540">
    <property type="entry name" value="P-loop containing nucleoside triphosphate hydrolases"/>
    <property type="match status" value="1"/>
</dbReference>
<comment type="similarity">
    <text evidence="5">Belongs to the DEAD box helicase family.</text>
</comment>
<dbReference type="PANTHER" id="PTHR47959">
    <property type="entry name" value="ATP-DEPENDENT RNA HELICASE RHLE-RELATED"/>
    <property type="match status" value="1"/>
</dbReference>
<feature type="domain" description="Helicase ATP-binding" evidence="9">
    <location>
        <begin position="95"/>
        <end position="265"/>
    </location>
</feature>
<dbReference type="GO" id="GO:0005524">
    <property type="term" value="F:ATP binding"/>
    <property type="evidence" value="ECO:0007669"/>
    <property type="project" value="UniProtKB-KW"/>
</dbReference>